<protein>
    <recommendedName>
        <fullName evidence="16">ATP synthase F0 subunit B</fullName>
    </recommendedName>
</protein>
<dbReference type="InterPro" id="IPR050059">
    <property type="entry name" value="ATP_synthase_B_chain"/>
</dbReference>
<evidence type="ECO:0000256" key="4">
    <source>
        <dbReference type="ARBA" id="ARBA00022448"/>
    </source>
</evidence>
<dbReference type="Gene3D" id="6.10.250.1580">
    <property type="match status" value="1"/>
</dbReference>
<organism evidence="15">
    <name type="scientific">marine sediment metagenome</name>
    <dbReference type="NCBI Taxonomy" id="412755"/>
    <lineage>
        <taxon>unclassified sequences</taxon>
        <taxon>metagenomes</taxon>
        <taxon>ecological metagenomes</taxon>
    </lineage>
</organism>
<keyword evidence="11" id="KW-0472">Membrane</keyword>
<reference evidence="15" key="1">
    <citation type="journal article" date="2014" name="Front. Microbiol.">
        <title>High frequency of phylogenetically diverse reductive dehalogenase-homologous genes in deep subseafloor sedimentary metagenomes.</title>
        <authorList>
            <person name="Kawai M."/>
            <person name="Futagami T."/>
            <person name="Toyoda A."/>
            <person name="Takaki Y."/>
            <person name="Nishi S."/>
            <person name="Hori S."/>
            <person name="Arai W."/>
            <person name="Tsubouchi T."/>
            <person name="Morono Y."/>
            <person name="Uchiyama I."/>
            <person name="Ito T."/>
            <person name="Fujiyama A."/>
            <person name="Inagaki F."/>
            <person name="Takami H."/>
        </authorList>
    </citation>
    <scope>NUCLEOTIDE SEQUENCE</scope>
    <source>
        <strain evidence="15">Expedition CK06-06</strain>
    </source>
</reference>
<comment type="subcellular location">
    <subcellularLocation>
        <location evidence="2">Endomembrane system</location>
    </subcellularLocation>
    <subcellularLocation>
        <location evidence="1">Membrane</location>
        <topology evidence="1">Single-pass membrane protein</topology>
    </subcellularLocation>
</comment>
<keyword evidence="14" id="KW-0175">Coiled coil</keyword>
<dbReference type="GO" id="GO:0045259">
    <property type="term" value="C:proton-transporting ATP synthase complex"/>
    <property type="evidence" value="ECO:0007669"/>
    <property type="project" value="UniProtKB-KW"/>
</dbReference>
<comment type="similarity">
    <text evidence="3">Belongs to the ATPase B chain family.</text>
</comment>
<sequence length="136" mass="15513">MWPKILTALNEREEKIRLSLAEAEKAREEAEHIRVEYNELVREAKKEASEILKKGIEQAGTMREEMIAKAAEDAKKIVDKTKIELERVREKSATELKNRAVQLSIAIAEKIITTSLTPEKQAELARKALKDMESTL</sequence>
<feature type="coiled-coil region" evidence="14">
    <location>
        <begin position="6"/>
        <end position="91"/>
    </location>
</feature>
<dbReference type="InterPro" id="IPR005864">
    <property type="entry name" value="ATP_synth_F0_bsu_bac"/>
</dbReference>
<proteinExistence type="inferred from homology"/>
<evidence type="ECO:0000256" key="6">
    <source>
        <dbReference type="ARBA" id="ARBA00022547"/>
    </source>
</evidence>
<dbReference type="CDD" id="cd06503">
    <property type="entry name" value="ATP-synt_Fo_b"/>
    <property type="match status" value="1"/>
</dbReference>
<keyword evidence="12" id="KW-0066">ATP synthesis</keyword>
<keyword evidence="10" id="KW-0406">Ion transport</keyword>
<evidence type="ECO:0000256" key="13">
    <source>
        <dbReference type="ARBA" id="ARBA00025198"/>
    </source>
</evidence>
<evidence type="ECO:0000256" key="3">
    <source>
        <dbReference type="ARBA" id="ARBA00005513"/>
    </source>
</evidence>
<evidence type="ECO:0000256" key="5">
    <source>
        <dbReference type="ARBA" id="ARBA00022475"/>
    </source>
</evidence>
<dbReference type="GO" id="GO:0046961">
    <property type="term" value="F:proton-transporting ATPase activity, rotational mechanism"/>
    <property type="evidence" value="ECO:0007669"/>
    <property type="project" value="TreeGrafter"/>
</dbReference>
<dbReference type="NCBIfam" id="TIGR01144">
    <property type="entry name" value="ATP_synt_b"/>
    <property type="match status" value="1"/>
</dbReference>
<evidence type="ECO:0000256" key="9">
    <source>
        <dbReference type="ARBA" id="ARBA00022989"/>
    </source>
</evidence>
<keyword evidence="6" id="KW-0138">CF(0)</keyword>
<evidence type="ECO:0000256" key="8">
    <source>
        <dbReference type="ARBA" id="ARBA00022781"/>
    </source>
</evidence>
<dbReference type="EMBL" id="BARW01008911">
    <property type="protein sequence ID" value="GAI74109.1"/>
    <property type="molecule type" value="Genomic_DNA"/>
</dbReference>
<dbReference type="GO" id="GO:0015986">
    <property type="term" value="P:proton motive force-driven ATP synthesis"/>
    <property type="evidence" value="ECO:0007669"/>
    <property type="project" value="InterPro"/>
</dbReference>
<keyword evidence="7" id="KW-0812">Transmembrane</keyword>
<evidence type="ECO:0000313" key="15">
    <source>
        <dbReference type="EMBL" id="GAI74109.1"/>
    </source>
</evidence>
<evidence type="ECO:0000256" key="14">
    <source>
        <dbReference type="SAM" id="Coils"/>
    </source>
</evidence>
<dbReference type="Pfam" id="PF00430">
    <property type="entry name" value="ATP-synt_B"/>
    <property type="match status" value="1"/>
</dbReference>
<evidence type="ECO:0000256" key="12">
    <source>
        <dbReference type="ARBA" id="ARBA00023310"/>
    </source>
</evidence>
<evidence type="ECO:0008006" key="16">
    <source>
        <dbReference type="Google" id="ProtNLM"/>
    </source>
</evidence>
<dbReference type="GO" id="GO:0012505">
    <property type="term" value="C:endomembrane system"/>
    <property type="evidence" value="ECO:0007669"/>
    <property type="project" value="UniProtKB-SubCell"/>
</dbReference>
<gene>
    <name evidence="15" type="ORF">S12H4_18104</name>
</gene>
<comment type="caution">
    <text evidence="15">The sequence shown here is derived from an EMBL/GenBank/DDBJ whole genome shotgun (WGS) entry which is preliminary data.</text>
</comment>
<name>X1T241_9ZZZZ</name>
<keyword evidence="4" id="KW-0813">Transport</keyword>
<accession>X1T241</accession>
<evidence type="ECO:0000256" key="11">
    <source>
        <dbReference type="ARBA" id="ARBA00023136"/>
    </source>
</evidence>
<keyword evidence="5" id="KW-1003">Cell membrane</keyword>
<comment type="function">
    <text evidence="13">F(1)F(0) ATP synthase produces ATP from ADP in the presence of a proton or sodium gradient. F-type ATPases consist of two structural domains, F(1) containing the extramembraneous catalytic core and F(0) containing the membrane proton channel, linked together by a central stalk and a peripheral stalk. During catalysis, ATP synthesis in the catalytic domain of F(1) is coupled via a rotary mechanism of the central stalk subunits to proton translocation.</text>
</comment>
<dbReference type="PANTHER" id="PTHR33445:SF1">
    <property type="entry name" value="ATP SYNTHASE SUBUNIT B"/>
    <property type="match status" value="1"/>
</dbReference>
<dbReference type="PANTHER" id="PTHR33445">
    <property type="entry name" value="ATP SYNTHASE SUBUNIT B', CHLOROPLASTIC"/>
    <property type="match status" value="1"/>
</dbReference>
<keyword evidence="8" id="KW-0375">Hydrogen ion transport</keyword>
<evidence type="ECO:0000256" key="1">
    <source>
        <dbReference type="ARBA" id="ARBA00004167"/>
    </source>
</evidence>
<dbReference type="AlphaFoldDB" id="X1T241"/>
<dbReference type="InterPro" id="IPR028987">
    <property type="entry name" value="ATP_synth_B-like_membr_sf"/>
</dbReference>
<dbReference type="SUPFAM" id="SSF81573">
    <property type="entry name" value="F1F0 ATP synthase subunit B, membrane domain"/>
    <property type="match status" value="1"/>
</dbReference>
<dbReference type="InterPro" id="IPR002146">
    <property type="entry name" value="ATP_synth_b/b'su_bac/chlpt"/>
</dbReference>
<evidence type="ECO:0000256" key="7">
    <source>
        <dbReference type="ARBA" id="ARBA00022692"/>
    </source>
</evidence>
<evidence type="ECO:0000256" key="2">
    <source>
        <dbReference type="ARBA" id="ARBA00004308"/>
    </source>
</evidence>
<keyword evidence="9" id="KW-1133">Transmembrane helix</keyword>
<evidence type="ECO:0000256" key="10">
    <source>
        <dbReference type="ARBA" id="ARBA00023065"/>
    </source>
</evidence>